<organism evidence="13 14">
    <name type="scientific">Terasakiispira papahanaumokuakeensis</name>
    <dbReference type="NCBI Taxonomy" id="197479"/>
    <lineage>
        <taxon>Bacteria</taxon>
        <taxon>Pseudomonadati</taxon>
        <taxon>Pseudomonadota</taxon>
        <taxon>Gammaproteobacteria</taxon>
        <taxon>Oceanospirillales</taxon>
        <taxon>Terasakiispira</taxon>
    </lineage>
</organism>
<comment type="catalytic activity">
    <reaction evidence="10">
        <text>4-CDP-2-C-methyl-D-erythritol + ATP = 4-CDP-2-C-methyl-D-erythritol 2-phosphate + ADP + H(+)</text>
        <dbReference type="Rhea" id="RHEA:18437"/>
        <dbReference type="ChEBI" id="CHEBI:15378"/>
        <dbReference type="ChEBI" id="CHEBI:30616"/>
        <dbReference type="ChEBI" id="CHEBI:57823"/>
        <dbReference type="ChEBI" id="CHEBI:57919"/>
        <dbReference type="ChEBI" id="CHEBI:456216"/>
        <dbReference type="EC" id="2.7.1.148"/>
    </reaction>
</comment>
<evidence type="ECO:0000313" key="14">
    <source>
        <dbReference type="Proteomes" id="UP000094291"/>
    </source>
</evidence>
<reference evidence="13 14" key="1">
    <citation type="submission" date="2016-08" db="EMBL/GenBank/DDBJ databases">
        <authorList>
            <person name="Seilhamer J.J."/>
        </authorList>
    </citation>
    <scope>NUCLEOTIDE SEQUENCE [LARGE SCALE GENOMIC DNA]</scope>
    <source>
        <strain evidence="13 14">PH27A</strain>
    </source>
</reference>
<evidence type="ECO:0000313" key="13">
    <source>
        <dbReference type="EMBL" id="ODC02638.1"/>
    </source>
</evidence>
<proteinExistence type="inferred from homology"/>
<dbReference type="UniPathway" id="UPA00056">
    <property type="reaction ID" value="UER00094"/>
</dbReference>
<feature type="active site" evidence="10">
    <location>
        <position position="14"/>
    </location>
</feature>
<comment type="pathway">
    <text evidence="10">Isoprenoid biosynthesis; isopentenyl diphosphate biosynthesis via DXP pathway; isopentenyl diphosphate from 1-deoxy-D-xylulose 5-phosphate: step 3/6.</text>
</comment>
<comment type="similarity">
    <text evidence="1 10">Belongs to the GHMP kinase family. IspE subfamily.</text>
</comment>
<accession>A0A1E2V6J1</accession>
<protein>
    <recommendedName>
        <fullName evidence="3 10">4-diphosphocytidyl-2-C-methyl-D-erythritol kinase</fullName>
        <shortName evidence="10">CMK</shortName>
        <ecNumber evidence="2 10">2.7.1.148</ecNumber>
    </recommendedName>
    <alternativeName>
        <fullName evidence="9 10">4-(cytidine-5'-diphospho)-2-C-methyl-D-erythritol kinase</fullName>
    </alternativeName>
</protein>
<sequence length="289" mass="30639">MSNPTHIALPAPAKINRMLHITGRRSDGYHQLQTLFQFLDYGDQLTFALRHDGRLTLTPALDQVALEDNLIIRAARLLQTQSGTSLGCDITLKKQLPMGGGLGGGSSDAATALMGLNHLWQLGYSAATLATLGLTLGADIPVFVHGQAAWAEGIGECLTPVELDTPVFLVIHPGCHCATGAVFTHPDLTRDSAPINLAAALKEGGRNDCEAVVRRLYPAVDQAINWLNRFASAHLTGTGACIFAAFTDMTEANAVLAKLPETFSGHRVTGFVAQGTNCSSLLTAMKKLA</sequence>
<evidence type="ECO:0000256" key="4">
    <source>
        <dbReference type="ARBA" id="ARBA00022679"/>
    </source>
</evidence>
<dbReference type="Gene3D" id="3.30.230.10">
    <property type="match status" value="1"/>
</dbReference>
<dbReference type="EMBL" id="MDTQ01000001">
    <property type="protein sequence ID" value="ODC02638.1"/>
    <property type="molecule type" value="Genomic_DNA"/>
</dbReference>
<evidence type="ECO:0000256" key="9">
    <source>
        <dbReference type="ARBA" id="ARBA00032554"/>
    </source>
</evidence>
<feature type="binding site" evidence="10">
    <location>
        <begin position="97"/>
        <end position="107"/>
    </location>
    <ligand>
        <name>ATP</name>
        <dbReference type="ChEBI" id="CHEBI:30616"/>
    </ligand>
</feature>
<dbReference type="Pfam" id="PF00288">
    <property type="entry name" value="GHMP_kinases_N"/>
    <property type="match status" value="1"/>
</dbReference>
<evidence type="ECO:0000256" key="2">
    <source>
        <dbReference type="ARBA" id="ARBA00012052"/>
    </source>
</evidence>
<comment type="function">
    <text evidence="10">Catalyzes the phosphorylation of the position 2 hydroxy group of 4-diphosphocytidyl-2C-methyl-D-erythritol.</text>
</comment>
<evidence type="ECO:0000256" key="3">
    <source>
        <dbReference type="ARBA" id="ARBA00017473"/>
    </source>
</evidence>
<evidence type="ECO:0000259" key="12">
    <source>
        <dbReference type="Pfam" id="PF08544"/>
    </source>
</evidence>
<evidence type="ECO:0000256" key="7">
    <source>
        <dbReference type="ARBA" id="ARBA00022840"/>
    </source>
</evidence>
<dbReference type="EC" id="2.7.1.148" evidence="2 10"/>
<dbReference type="Gene3D" id="3.30.70.890">
    <property type="entry name" value="GHMP kinase, C-terminal domain"/>
    <property type="match status" value="1"/>
</dbReference>
<keyword evidence="7 10" id="KW-0067">ATP-binding</keyword>
<feature type="active site" evidence="10">
    <location>
        <position position="139"/>
    </location>
</feature>
<gene>
    <name evidence="10" type="primary">ispE</name>
    <name evidence="13" type="ORF">BFW38_02850</name>
</gene>
<dbReference type="GO" id="GO:0019288">
    <property type="term" value="P:isopentenyl diphosphate biosynthetic process, methylerythritol 4-phosphate pathway"/>
    <property type="evidence" value="ECO:0007669"/>
    <property type="project" value="UniProtKB-UniRule"/>
</dbReference>
<dbReference type="GO" id="GO:0005524">
    <property type="term" value="F:ATP binding"/>
    <property type="evidence" value="ECO:0007669"/>
    <property type="project" value="UniProtKB-UniRule"/>
</dbReference>
<evidence type="ECO:0000256" key="10">
    <source>
        <dbReference type="HAMAP-Rule" id="MF_00061"/>
    </source>
</evidence>
<dbReference type="PIRSF" id="PIRSF010376">
    <property type="entry name" value="IspE"/>
    <property type="match status" value="1"/>
</dbReference>
<dbReference type="HAMAP" id="MF_00061">
    <property type="entry name" value="IspE"/>
    <property type="match status" value="1"/>
</dbReference>
<dbReference type="InterPro" id="IPR006204">
    <property type="entry name" value="GHMP_kinase_N_dom"/>
</dbReference>
<evidence type="ECO:0000259" key="11">
    <source>
        <dbReference type="Pfam" id="PF00288"/>
    </source>
</evidence>
<dbReference type="Pfam" id="PF08544">
    <property type="entry name" value="GHMP_kinases_C"/>
    <property type="match status" value="1"/>
</dbReference>
<dbReference type="InterPro" id="IPR014721">
    <property type="entry name" value="Ribsml_uS5_D2-typ_fold_subgr"/>
</dbReference>
<dbReference type="InterPro" id="IPR036554">
    <property type="entry name" value="GHMP_kinase_C_sf"/>
</dbReference>
<dbReference type="STRING" id="197479.BFW38_02850"/>
<dbReference type="GO" id="GO:0050515">
    <property type="term" value="F:4-(cytidine 5'-diphospho)-2-C-methyl-D-erythritol kinase activity"/>
    <property type="evidence" value="ECO:0007669"/>
    <property type="project" value="UniProtKB-UniRule"/>
</dbReference>
<feature type="domain" description="GHMP kinase N-terminal" evidence="11">
    <location>
        <begin position="69"/>
        <end position="147"/>
    </location>
</feature>
<dbReference type="NCBIfam" id="TIGR00154">
    <property type="entry name" value="ispE"/>
    <property type="match status" value="1"/>
</dbReference>
<dbReference type="InterPro" id="IPR020568">
    <property type="entry name" value="Ribosomal_Su5_D2-typ_SF"/>
</dbReference>
<comment type="caution">
    <text evidence="13">The sequence shown here is derived from an EMBL/GenBank/DDBJ whole genome shotgun (WGS) entry which is preliminary data.</text>
</comment>
<dbReference type="InterPro" id="IPR004424">
    <property type="entry name" value="IspE"/>
</dbReference>
<dbReference type="SUPFAM" id="SSF54211">
    <property type="entry name" value="Ribosomal protein S5 domain 2-like"/>
    <property type="match status" value="1"/>
</dbReference>
<dbReference type="OrthoDB" id="9809438at2"/>
<keyword evidence="5 10" id="KW-0547">Nucleotide-binding</keyword>
<keyword evidence="4 10" id="KW-0808">Transferase</keyword>
<dbReference type="SUPFAM" id="SSF55060">
    <property type="entry name" value="GHMP Kinase, C-terminal domain"/>
    <property type="match status" value="1"/>
</dbReference>
<dbReference type="PANTHER" id="PTHR43527:SF2">
    <property type="entry name" value="4-DIPHOSPHOCYTIDYL-2-C-METHYL-D-ERYTHRITOL KINASE, CHLOROPLASTIC"/>
    <property type="match status" value="1"/>
</dbReference>
<dbReference type="Proteomes" id="UP000094291">
    <property type="component" value="Unassembled WGS sequence"/>
</dbReference>
<dbReference type="AlphaFoldDB" id="A0A1E2V6J1"/>
<evidence type="ECO:0000256" key="6">
    <source>
        <dbReference type="ARBA" id="ARBA00022777"/>
    </source>
</evidence>
<evidence type="ECO:0000256" key="5">
    <source>
        <dbReference type="ARBA" id="ARBA00022741"/>
    </source>
</evidence>
<keyword evidence="8 10" id="KW-0414">Isoprene biosynthesis</keyword>
<dbReference type="RefSeq" id="WP_068997023.1">
    <property type="nucleotide sequence ID" value="NZ_MDTQ01000001.1"/>
</dbReference>
<keyword evidence="14" id="KW-1185">Reference proteome</keyword>
<evidence type="ECO:0000256" key="1">
    <source>
        <dbReference type="ARBA" id="ARBA00009684"/>
    </source>
</evidence>
<dbReference type="PANTHER" id="PTHR43527">
    <property type="entry name" value="4-DIPHOSPHOCYTIDYL-2-C-METHYL-D-ERYTHRITOL KINASE, CHLOROPLASTIC"/>
    <property type="match status" value="1"/>
</dbReference>
<keyword evidence="6 10" id="KW-0418">Kinase</keyword>
<dbReference type="InterPro" id="IPR013750">
    <property type="entry name" value="GHMP_kinase_C_dom"/>
</dbReference>
<name>A0A1E2V6J1_9GAMM</name>
<evidence type="ECO:0000256" key="8">
    <source>
        <dbReference type="ARBA" id="ARBA00023229"/>
    </source>
</evidence>
<dbReference type="GO" id="GO:0016114">
    <property type="term" value="P:terpenoid biosynthetic process"/>
    <property type="evidence" value="ECO:0007669"/>
    <property type="project" value="UniProtKB-UniRule"/>
</dbReference>
<feature type="domain" description="GHMP kinase C-terminal" evidence="12">
    <location>
        <begin position="196"/>
        <end position="264"/>
    </location>
</feature>